<dbReference type="Proteomes" id="UP000757604">
    <property type="component" value="Unassembled WGS sequence"/>
</dbReference>
<accession>A0ABS7HCF7</accession>
<proteinExistence type="predicted"/>
<sequence length="245" mass="26502">MTKRKVLIVGDSHVYAIKAAADAIAGHTGEFEFVALRLSTEKNSTKIGDIDLPDLLIAAADLRGDDALVTTLRGNEYNIMGLMRHPRPFDIMIPGFADLPEDTYEELIPYATAYSFMFGNLKRGHGRQLCRIAKASAAPMFCLSAPAPKEDEAHILGGADTYFRKAGIADIGVSPAPLRLKLWELQDRALAKFCSEARVTLLSNPPGTRDAGGYLDRAYYAGDATHANAAYGALVLDQIAAMLTN</sequence>
<organism evidence="1 2">
    <name type="scientific">Rhizobium herbae</name>
    <dbReference type="NCBI Taxonomy" id="508661"/>
    <lineage>
        <taxon>Bacteria</taxon>
        <taxon>Pseudomonadati</taxon>
        <taxon>Pseudomonadota</taxon>
        <taxon>Alphaproteobacteria</taxon>
        <taxon>Hyphomicrobiales</taxon>
        <taxon>Rhizobiaceae</taxon>
        <taxon>Rhizobium/Agrobacterium group</taxon>
        <taxon>Rhizobium</taxon>
    </lineage>
</organism>
<comment type="caution">
    <text evidence="1">The sequence shown here is derived from an EMBL/GenBank/DDBJ whole genome shotgun (WGS) entry which is preliminary data.</text>
</comment>
<evidence type="ECO:0008006" key="3">
    <source>
        <dbReference type="Google" id="ProtNLM"/>
    </source>
</evidence>
<protein>
    <recommendedName>
        <fullName evidence="3">SGNH/GDSL hydrolase family protein</fullName>
    </recommendedName>
</protein>
<keyword evidence="2" id="KW-1185">Reference proteome</keyword>
<gene>
    <name evidence="1" type="ORF">JNB71_14245</name>
</gene>
<name>A0ABS7HCF7_9HYPH</name>
<dbReference type="EMBL" id="JAEUAO010000003">
    <property type="protein sequence ID" value="MBW9064485.1"/>
    <property type="molecule type" value="Genomic_DNA"/>
</dbReference>
<reference evidence="1 2" key="1">
    <citation type="journal article" date="2021" name="MBio">
        <title>Poor Competitiveness of Bradyrhizobium in Pigeon Pea Root Colonization in Indian Soils.</title>
        <authorList>
            <person name="Chalasani D."/>
            <person name="Basu A."/>
            <person name="Pullabhotla S.V.S.R.N."/>
            <person name="Jorrin B."/>
            <person name="Neal A.L."/>
            <person name="Poole P.S."/>
            <person name="Podile A.R."/>
            <person name="Tkacz A."/>
        </authorList>
    </citation>
    <scope>NUCLEOTIDE SEQUENCE [LARGE SCALE GENOMIC DNA]</scope>
    <source>
        <strain evidence="1 2">HU44</strain>
    </source>
</reference>
<dbReference type="RefSeq" id="WP_220372469.1">
    <property type="nucleotide sequence ID" value="NZ_JAEUAO010000003.1"/>
</dbReference>
<evidence type="ECO:0000313" key="1">
    <source>
        <dbReference type="EMBL" id="MBW9064485.1"/>
    </source>
</evidence>
<evidence type="ECO:0000313" key="2">
    <source>
        <dbReference type="Proteomes" id="UP000757604"/>
    </source>
</evidence>